<reference evidence="1" key="1">
    <citation type="submission" date="2021-06" db="EMBL/GenBank/DDBJ databases">
        <authorList>
            <person name="Hodson N. C."/>
            <person name="Mongue J. A."/>
            <person name="Jaron S. K."/>
        </authorList>
    </citation>
    <scope>NUCLEOTIDE SEQUENCE</scope>
</reference>
<sequence>MQLLLSGFNYTSRVCLFLNFAEKAEVCIQSCQRHFSPQNSFARTKEENTERSTLLEEIANCIDAAKAQKVIIIHHCADDEADDADNPAVMDCDDETSGSSVRCKLPIFLTSRRKIRSRSNPRKIILPRYQSLFDVKGHV</sequence>
<evidence type="ECO:0000313" key="1">
    <source>
        <dbReference type="EMBL" id="CAG7821697.1"/>
    </source>
</evidence>
<accession>A0A8J2PG11</accession>
<name>A0A8J2PG11_9HEXA</name>
<organism evidence="1 2">
    <name type="scientific">Allacma fusca</name>
    <dbReference type="NCBI Taxonomy" id="39272"/>
    <lineage>
        <taxon>Eukaryota</taxon>
        <taxon>Metazoa</taxon>
        <taxon>Ecdysozoa</taxon>
        <taxon>Arthropoda</taxon>
        <taxon>Hexapoda</taxon>
        <taxon>Collembola</taxon>
        <taxon>Symphypleona</taxon>
        <taxon>Sminthuridae</taxon>
        <taxon>Allacma</taxon>
    </lineage>
</organism>
<proteinExistence type="predicted"/>
<dbReference type="Proteomes" id="UP000708208">
    <property type="component" value="Unassembled WGS sequence"/>
</dbReference>
<comment type="caution">
    <text evidence="1">The sequence shown here is derived from an EMBL/GenBank/DDBJ whole genome shotgun (WGS) entry which is preliminary data.</text>
</comment>
<dbReference type="EMBL" id="CAJVCH010518363">
    <property type="protein sequence ID" value="CAG7821697.1"/>
    <property type="molecule type" value="Genomic_DNA"/>
</dbReference>
<keyword evidence="2" id="KW-1185">Reference proteome</keyword>
<gene>
    <name evidence="1" type="ORF">AFUS01_LOCUS32015</name>
</gene>
<protein>
    <submittedName>
        <fullName evidence="1">Uncharacterized protein</fullName>
    </submittedName>
</protein>
<evidence type="ECO:0000313" key="2">
    <source>
        <dbReference type="Proteomes" id="UP000708208"/>
    </source>
</evidence>
<dbReference type="AlphaFoldDB" id="A0A8J2PG11"/>